<keyword evidence="2" id="KW-1185">Reference proteome</keyword>
<feature type="region of interest" description="Disordered" evidence="1">
    <location>
        <begin position="124"/>
        <end position="146"/>
    </location>
</feature>
<reference evidence="3" key="1">
    <citation type="submission" date="2022-11" db="UniProtKB">
        <authorList>
            <consortium name="WormBaseParasite"/>
        </authorList>
    </citation>
    <scope>IDENTIFICATION</scope>
</reference>
<feature type="region of interest" description="Disordered" evidence="1">
    <location>
        <begin position="241"/>
        <end position="274"/>
    </location>
</feature>
<evidence type="ECO:0000256" key="1">
    <source>
        <dbReference type="SAM" id="MobiDB-lite"/>
    </source>
</evidence>
<sequence length="337" mass="38293">MVAALQLTEELEADLLDDDVDNVDGAVAFMNEFNEVFPGSSRSTTPRRATTSSPDSVMRPPIRDRNLLFTPIGLGQEGNTTYLNRPQETTLQEHDFDHANFDDINDINTSSTEVLPHESEVVNTASTEVRPPPPHETPIPATPEVPSQTHVEALSQCVQVKHRKFQDAMPDCNSERDAFLSHLRAFNAEYDETLERVHGPTRAEQNAFQCTHKLGNKQKCNKWFHKRCRNRRINAWVQFWQPDAPSSPSQPPVMSQSSGRSRTRSRTRTVTRNQVAPTIDTTWMANVCYEHAIPIALHSLKAPVQTFFRAQFNREYYFTGGAQDLSNVDPREESYRQ</sequence>
<name>A0A914Z9G8_9BILA</name>
<accession>A0A914Z9G8</accession>
<feature type="compositionally biased region" description="Pro residues" evidence="1">
    <location>
        <begin position="130"/>
        <end position="143"/>
    </location>
</feature>
<evidence type="ECO:0000313" key="2">
    <source>
        <dbReference type="Proteomes" id="UP000887577"/>
    </source>
</evidence>
<feature type="region of interest" description="Disordered" evidence="1">
    <location>
        <begin position="37"/>
        <end position="61"/>
    </location>
</feature>
<feature type="compositionally biased region" description="Low complexity" evidence="1">
    <location>
        <begin position="38"/>
        <end position="56"/>
    </location>
</feature>
<protein>
    <submittedName>
        <fullName evidence="3">Uncharacterized protein</fullName>
    </submittedName>
</protein>
<proteinExistence type="predicted"/>
<dbReference type="Proteomes" id="UP000887577">
    <property type="component" value="Unplaced"/>
</dbReference>
<dbReference type="AlphaFoldDB" id="A0A914Z9G8"/>
<organism evidence="2 3">
    <name type="scientific">Panagrolaimus superbus</name>
    <dbReference type="NCBI Taxonomy" id="310955"/>
    <lineage>
        <taxon>Eukaryota</taxon>
        <taxon>Metazoa</taxon>
        <taxon>Ecdysozoa</taxon>
        <taxon>Nematoda</taxon>
        <taxon>Chromadorea</taxon>
        <taxon>Rhabditida</taxon>
        <taxon>Tylenchina</taxon>
        <taxon>Panagrolaimomorpha</taxon>
        <taxon>Panagrolaimoidea</taxon>
        <taxon>Panagrolaimidae</taxon>
        <taxon>Panagrolaimus</taxon>
    </lineage>
</organism>
<dbReference type="WBParaSite" id="PSU_v2.g8561.t1">
    <property type="protein sequence ID" value="PSU_v2.g8561.t1"/>
    <property type="gene ID" value="PSU_v2.g8561"/>
</dbReference>
<evidence type="ECO:0000313" key="3">
    <source>
        <dbReference type="WBParaSite" id="PSU_v2.g8561.t1"/>
    </source>
</evidence>